<dbReference type="PANTHER" id="PTHR28002">
    <property type="entry name" value="MIOREX COMPLEX COMPONENT 11"/>
    <property type="match status" value="1"/>
</dbReference>
<keyword evidence="3" id="KW-1185">Reference proteome</keyword>
<evidence type="ECO:0000313" key="3">
    <source>
        <dbReference type="Proteomes" id="UP000243797"/>
    </source>
</evidence>
<comment type="caution">
    <text evidence="2">The sequence shown here is derived from an EMBL/GenBank/DDBJ whole genome shotgun (WGS) entry which is preliminary data.</text>
</comment>
<sequence length="287" mass="31853">MFSTRQRHATPSTVHFNLLISNTPSEFFGSIHKRSCDAMKPLTTPYMRTARLFPSFRLGPKRPFSDHPPPLGSTRPSALSRLQSRLPPRLRPYLSPLLSAPVSHVTSFLILHEITALVPLAALFGVFHYSNAVWLERWRARVEESEGFREGVRRWGRYARRKGWVGEEEEGAVEGAVDGGVGAERREGVGEDEGDVRVQVLKRVEELEEGLGAMGGDRGEEGRVSKRIAADSQAGKGARVIVELATAYAITKVLLPARIVASVWVTPWFARVAVQPVSALARKIVRR</sequence>
<dbReference type="Proteomes" id="UP000243797">
    <property type="component" value="Unassembled WGS sequence"/>
</dbReference>
<dbReference type="GO" id="GO:0005739">
    <property type="term" value="C:mitochondrion"/>
    <property type="evidence" value="ECO:0007669"/>
    <property type="project" value="TreeGrafter"/>
</dbReference>
<evidence type="ECO:0000256" key="1">
    <source>
        <dbReference type="SAM" id="MobiDB-lite"/>
    </source>
</evidence>
<dbReference type="Pfam" id="PF10306">
    <property type="entry name" value="FLILHELTA"/>
    <property type="match status" value="1"/>
</dbReference>
<dbReference type="PANTHER" id="PTHR28002:SF1">
    <property type="entry name" value="MIOREX COMPLEX COMPONENT 11"/>
    <property type="match status" value="1"/>
</dbReference>
<dbReference type="AlphaFoldDB" id="A0A2K1QNG0"/>
<dbReference type="InParanoid" id="A0A2K1QNG0"/>
<feature type="region of interest" description="Disordered" evidence="1">
    <location>
        <begin position="58"/>
        <end position="78"/>
    </location>
</feature>
<dbReference type="InterPro" id="IPR018811">
    <property type="entry name" value="MRX11"/>
</dbReference>
<reference evidence="2 3" key="1">
    <citation type="submission" date="2017-06" db="EMBL/GenBank/DDBJ databases">
        <title>Draft genome sequence of a variant of Elsinoe murrayae.</title>
        <authorList>
            <person name="Cheng Q."/>
        </authorList>
    </citation>
    <scope>NUCLEOTIDE SEQUENCE [LARGE SCALE GENOMIC DNA]</scope>
    <source>
        <strain evidence="2 3">CQ-2017a</strain>
    </source>
</reference>
<gene>
    <name evidence="2" type="ORF">CAC42_266</name>
</gene>
<accession>A0A2K1QNG0</accession>
<evidence type="ECO:0000313" key="2">
    <source>
        <dbReference type="EMBL" id="PNS16532.1"/>
    </source>
</evidence>
<dbReference type="OrthoDB" id="5580261at2759"/>
<proteinExistence type="predicted"/>
<dbReference type="EMBL" id="NKHZ01000057">
    <property type="protein sequence ID" value="PNS16532.1"/>
    <property type="molecule type" value="Genomic_DNA"/>
</dbReference>
<organism evidence="2 3">
    <name type="scientific">Sphaceloma murrayae</name>
    <dbReference type="NCBI Taxonomy" id="2082308"/>
    <lineage>
        <taxon>Eukaryota</taxon>
        <taxon>Fungi</taxon>
        <taxon>Dikarya</taxon>
        <taxon>Ascomycota</taxon>
        <taxon>Pezizomycotina</taxon>
        <taxon>Dothideomycetes</taxon>
        <taxon>Dothideomycetidae</taxon>
        <taxon>Myriangiales</taxon>
        <taxon>Elsinoaceae</taxon>
        <taxon>Sphaceloma</taxon>
    </lineage>
</organism>
<name>A0A2K1QNG0_9PEZI</name>
<protein>
    <submittedName>
        <fullName evidence="2">Uncharacterized protein</fullName>
    </submittedName>
</protein>